<sequence length="102" mass="11637">MDEWIEESKPKELTEIKRAEIEGTSNVGDREGIRVKLNKKEAIGHHKKSADNDNKKGIFNIGCCYQIGINDESKETPNARFYQNVSVLKKPMKIKKKGLMDC</sequence>
<dbReference type="AlphaFoldDB" id="A0A8H4EPB9"/>
<evidence type="ECO:0000313" key="2">
    <source>
        <dbReference type="Proteomes" id="UP000439903"/>
    </source>
</evidence>
<dbReference type="InterPro" id="IPR011990">
    <property type="entry name" value="TPR-like_helical_dom_sf"/>
</dbReference>
<dbReference type="Proteomes" id="UP000439903">
    <property type="component" value="Unassembled WGS sequence"/>
</dbReference>
<accession>A0A8H4EPB9</accession>
<name>A0A8H4EPB9_GIGMA</name>
<proteinExistence type="predicted"/>
<keyword evidence="2" id="KW-1185">Reference proteome</keyword>
<dbReference type="OrthoDB" id="2384430at2759"/>
<organism evidence="1 2">
    <name type="scientific">Gigaspora margarita</name>
    <dbReference type="NCBI Taxonomy" id="4874"/>
    <lineage>
        <taxon>Eukaryota</taxon>
        <taxon>Fungi</taxon>
        <taxon>Fungi incertae sedis</taxon>
        <taxon>Mucoromycota</taxon>
        <taxon>Glomeromycotina</taxon>
        <taxon>Glomeromycetes</taxon>
        <taxon>Diversisporales</taxon>
        <taxon>Gigasporaceae</taxon>
        <taxon>Gigaspora</taxon>
    </lineage>
</organism>
<reference evidence="1 2" key="1">
    <citation type="journal article" date="2019" name="Environ. Microbiol.">
        <title>At the nexus of three kingdoms: the genome of the mycorrhizal fungus Gigaspora margarita provides insights into plant, endobacterial and fungal interactions.</title>
        <authorList>
            <person name="Venice F."/>
            <person name="Ghignone S."/>
            <person name="Salvioli di Fossalunga A."/>
            <person name="Amselem J."/>
            <person name="Novero M."/>
            <person name="Xianan X."/>
            <person name="Sedzielewska Toro K."/>
            <person name="Morin E."/>
            <person name="Lipzen A."/>
            <person name="Grigoriev I.V."/>
            <person name="Henrissat B."/>
            <person name="Martin F.M."/>
            <person name="Bonfante P."/>
        </authorList>
    </citation>
    <scope>NUCLEOTIDE SEQUENCE [LARGE SCALE GENOMIC DNA]</scope>
    <source>
        <strain evidence="1 2">BEG34</strain>
    </source>
</reference>
<protein>
    <submittedName>
        <fullName evidence="1">Uncharacterized protein</fullName>
    </submittedName>
</protein>
<comment type="caution">
    <text evidence="1">The sequence shown here is derived from an EMBL/GenBank/DDBJ whole genome shotgun (WGS) entry which is preliminary data.</text>
</comment>
<dbReference type="EMBL" id="WTPW01000259">
    <property type="protein sequence ID" value="KAF0529565.1"/>
    <property type="molecule type" value="Genomic_DNA"/>
</dbReference>
<dbReference type="Gene3D" id="1.25.40.10">
    <property type="entry name" value="Tetratricopeptide repeat domain"/>
    <property type="match status" value="1"/>
</dbReference>
<gene>
    <name evidence="1" type="ORF">F8M41_012714</name>
</gene>
<evidence type="ECO:0000313" key="1">
    <source>
        <dbReference type="EMBL" id="KAF0529565.1"/>
    </source>
</evidence>
<dbReference type="SUPFAM" id="SSF81901">
    <property type="entry name" value="HCP-like"/>
    <property type="match status" value="1"/>
</dbReference>